<comment type="subcellular location">
    <subcellularLocation>
        <location evidence="1">Cell membrane</location>
        <topology evidence="1">Multi-pass membrane protein</topology>
    </subcellularLocation>
</comment>
<dbReference type="PANTHER" id="PTHR33545:SF10">
    <property type="entry name" value="UPF0750 MEMBRANE PROTEIN YPJC"/>
    <property type="match status" value="1"/>
</dbReference>
<keyword evidence="3 6" id="KW-0812">Transmembrane</keyword>
<feature type="transmembrane region" description="Helical" evidence="6">
    <location>
        <begin position="123"/>
        <end position="148"/>
    </location>
</feature>
<evidence type="ECO:0000256" key="2">
    <source>
        <dbReference type="ARBA" id="ARBA00022475"/>
    </source>
</evidence>
<dbReference type="PANTHER" id="PTHR33545">
    <property type="entry name" value="UPF0750 MEMBRANE PROTEIN YITT-RELATED"/>
    <property type="match status" value="1"/>
</dbReference>
<keyword evidence="5 6" id="KW-0472">Membrane</keyword>
<dbReference type="PATRIC" id="fig|1415168.3.peg.1403"/>
<comment type="caution">
    <text evidence="7">The sequence shown here is derived from an EMBL/GenBank/DDBJ whole genome shotgun (WGS) entry which is preliminary data.</text>
</comment>
<keyword evidence="2" id="KW-1003">Cell membrane</keyword>
<evidence type="ECO:0000256" key="5">
    <source>
        <dbReference type="ARBA" id="ARBA00023136"/>
    </source>
</evidence>
<sequence length="231" mass="25459">MTLIGVKIDRLFLRDLFILLIGVGLYILSIQLFVVPNAMASNGIAGFSVFIHFVFGLNPALTFFAVNIPLFLVSWKLLEQRELLLTIPGALAMSGWMMIYEAIGITGFQMDSLIAVGVIDGILSGIGAGLVVLSQGTFGGSILLARLFENKWKISIDKTLFGIDIVVMLLALVTYLALPNFFVTLLSCFIFSKVTRFIGRPSYRQQVLEKFGLRKRERNCTCATSDCSCPN</sequence>
<dbReference type="Pfam" id="PF02588">
    <property type="entry name" value="YitT_membrane"/>
    <property type="match status" value="1"/>
</dbReference>
<dbReference type="Proteomes" id="UP000028401">
    <property type="component" value="Unassembled WGS sequence"/>
</dbReference>
<gene>
    <name evidence="7" type="ORF">U725_01336</name>
</gene>
<feature type="transmembrane region" description="Helical" evidence="6">
    <location>
        <begin position="12"/>
        <end position="35"/>
    </location>
</feature>
<dbReference type="GO" id="GO:0005886">
    <property type="term" value="C:plasma membrane"/>
    <property type="evidence" value="ECO:0007669"/>
    <property type="project" value="UniProtKB-SubCell"/>
</dbReference>
<evidence type="ECO:0000313" key="7">
    <source>
        <dbReference type="EMBL" id="KEY62498.1"/>
    </source>
</evidence>
<dbReference type="InterPro" id="IPR051461">
    <property type="entry name" value="UPF0750_membrane"/>
</dbReference>
<dbReference type="EMBL" id="AZSI01000044">
    <property type="protein sequence ID" value="KEY62498.1"/>
    <property type="molecule type" value="Genomic_DNA"/>
</dbReference>
<keyword evidence="4 6" id="KW-1133">Transmembrane helix</keyword>
<evidence type="ECO:0000256" key="4">
    <source>
        <dbReference type="ARBA" id="ARBA00022989"/>
    </source>
</evidence>
<accession>A0A084AB19</accession>
<dbReference type="RefSeq" id="WP_011834715.1">
    <property type="nucleotide sequence ID" value="NZ_AZSI01000044.1"/>
</dbReference>
<evidence type="ECO:0000256" key="6">
    <source>
        <dbReference type="SAM" id="Phobius"/>
    </source>
</evidence>
<evidence type="ECO:0000256" key="1">
    <source>
        <dbReference type="ARBA" id="ARBA00004651"/>
    </source>
</evidence>
<evidence type="ECO:0000256" key="3">
    <source>
        <dbReference type="ARBA" id="ARBA00022692"/>
    </source>
</evidence>
<reference evidence="7 8" key="1">
    <citation type="submission" date="2014-06" db="EMBL/GenBank/DDBJ databases">
        <title>Draft genome sequence of the putrescine producing strain Lactococcus lactis subsp cremoris GE214.</title>
        <authorList>
            <person name="Ladero V."/>
            <person name="Linares D.M."/>
            <person name="del Rio B."/>
            <person name="Mayo B."/>
            <person name="Martin M.C."/>
            <person name="Fernandez M."/>
            <person name="Alvarez M.A."/>
        </authorList>
    </citation>
    <scope>NUCLEOTIDE SEQUENCE [LARGE SCALE GENOMIC DNA]</scope>
    <source>
        <strain evidence="7 8">GE214</strain>
    </source>
</reference>
<dbReference type="AlphaFoldDB" id="A0A084AB19"/>
<protein>
    <recommendedName>
        <fullName evidence="9">YitT family protein</fullName>
    </recommendedName>
</protein>
<feature type="transmembrane region" description="Helical" evidence="6">
    <location>
        <begin position="83"/>
        <end position="103"/>
    </location>
</feature>
<name>A0A084AB19_LACLC</name>
<feature type="transmembrane region" description="Helical" evidence="6">
    <location>
        <begin position="160"/>
        <end position="178"/>
    </location>
</feature>
<evidence type="ECO:0000313" key="8">
    <source>
        <dbReference type="Proteomes" id="UP000028401"/>
    </source>
</evidence>
<dbReference type="InterPro" id="IPR003740">
    <property type="entry name" value="YitT"/>
</dbReference>
<feature type="transmembrane region" description="Helical" evidence="6">
    <location>
        <begin position="47"/>
        <end position="71"/>
    </location>
</feature>
<organism evidence="7 8">
    <name type="scientific">Lactococcus cremoris subsp. cremoris GE214</name>
    <dbReference type="NCBI Taxonomy" id="1415168"/>
    <lineage>
        <taxon>Bacteria</taxon>
        <taxon>Bacillati</taxon>
        <taxon>Bacillota</taxon>
        <taxon>Bacilli</taxon>
        <taxon>Lactobacillales</taxon>
        <taxon>Streptococcaceae</taxon>
        <taxon>Lactococcus</taxon>
        <taxon>Lactococcus cremoris subsp. cremoris</taxon>
    </lineage>
</organism>
<evidence type="ECO:0008006" key="9">
    <source>
        <dbReference type="Google" id="ProtNLM"/>
    </source>
</evidence>
<proteinExistence type="predicted"/>